<evidence type="ECO:0000313" key="7">
    <source>
        <dbReference type="EMBL" id="MBB4735654.1"/>
    </source>
</evidence>
<dbReference type="SUPFAM" id="SSF100950">
    <property type="entry name" value="NagB/RpiA/CoA transferase-like"/>
    <property type="match status" value="1"/>
</dbReference>
<feature type="region of interest" description="Disordered" evidence="6">
    <location>
        <begin position="1"/>
        <end position="29"/>
    </location>
</feature>
<dbReference type="InterPro" id="IPR002698">
    <property type="entry name" value="FTHF_cligase"/>
</dbReference>
<comment type="cofactor">
    <cofactor evidence="5">
        <name>Mg(2+)</name>
        <dbReference type="ChEBI" id="CHEBI:18420"/>
    </cofactor>
</comment>
<dbReference type="Gene3D" id="3.40.50.10420">
    <property type="entry name" value="NagB/RpiA/CoA transferase-like"/>
    <property type="match status" value="1"/>
</dbReference>
<protein>
    <recommendedName>
        <fullName evidence="5">5-formyltetrahydrofolate cyclo-ligase</fullName>
        <ecNumber evidence="5">6.3.3.2</ecNumber>
    </recommendedName>
</protein>
<dbReference type="GO" id="GO:0009396">
    <property type="term" value="P:folic acid-containing compound biosynthetic process"/>
    <property type="evidence" value="ECO:0007669"/>
    <property type="project" value="TreeGrafter"/>
</dbReference>
<feature type="compositionally biased region" description="Pro residues" evidence="6">
    <location>
        <begin position="1"/>
        <end position="12"/>
    </location>
</feature>
<dbReference type="InterPro" id="IPR037171">
    <property type="entry name" value="NagB/RpiA_transferase-like"/>
</dbReference>
<gene>
    <name evidence="7" type="ORF">HDA30_001162</name>
</gene>
<feature type="binding site" evidence="4">
    <location>
        <position position="81"/>
    </location>
    <ligand>
        <name>substrate</name>
    </ligand>
</feature>
<evidence type="ECO:0000256" key="2">
    <source>
        <dbReference type="ARBA" id="ARBA00022741"/>
    </source>
</evidence>
<keyword evidence="5" id="KW-0460">Magnesium</keyword>
<feature type="binding site" evidence="4">
    <location>
        <begin position="165"/>
        <end position="173"/>
    </location>
    <ligand>
        <name>ATP</name>
        <dbReference type="ChEBI" id="CHEBI:30616"/>
    </ligand>
</feature>
<dbReference type="GO" id="GO:0005524">
    <property type="term" value="F:ATP binding"/>
    <property type="evidence" value="ECO:0007669"/>
    <property type="project" value="UniProtKB-KW"/>
</dbReference>
<keyword evidence="2 4" id="KW-0547">Nucleotide-binding</keyword>
<comment type="similarity">
    <text evidence="1 5">Belongs to the 5-formyltetrahydrofolate cyclo-ligase family.</text>
</comment>
<feature type="binding site" evidence="4">
    <location>
        <position position="86"/>
    </location>
    <ligand>
        <name>substrate</name>
    </ligand>
</feature>
<dbReference type="GO" id="GO:0035999">
    <property type="term" value="P:tetrahydrofolate interconversion"/>
    <property type="evidence" value="ECO:0007669"/>
    <property type="project" value="TreeGrafter"/>
</dbReference>
<name>A0A7W7GP26_9MICC</name>
<evidence type="ECO:0000256" key="6">
    <source>
        <dbReference type="SAM" id="MobiDB-lite"/>
    </source>
</evidence>
<dbReference type="GO" id="GO:0030272">
    <property type="term" value="F:5-formyltetrahydrofolate cyclo-ligase activity"/>
    <property type="evidence" value="ECO:0007669"/>
    <property type="project" value="UniProtKB-EC"/>
</dbReference>
<dbReference type="RefSeq" id="WP_184241382.1">
    <property type="nucleotide sequence ID" value="NZ_JACHNA010000001.1"/>
</dbReference>
<dbReference type="InterPro" id="IPR024185">
    <property type="entry name" value="FTHF_cligase-like_sf"/>
</dbReference>
<evidence type="ECO:0000256" key="3">
    <source>
        <dbReference type="ARBA" id="ARBA00022840"/>
    </source>
</evidence>
<reference evidence="7 8" key="1">
    <citation type="submission" date="2020-08" db="EMBL/GenBank/DDBJ databases">
        <title>Sequencing the genomes of 1000 actinobacteria strains.</title>
        <authorList>
            <person name="Klenk H.-P."/>
        </authorList>
    </citation>
    <scope>NUCLEOTIDE SEQUENCE [LARGE SCALE GENOMIC DNA]</scope>
    <source>
        <strain evidence="7 8">DSM 23974</strain>
    </source>
</reference>
<dbReference type="PIRSF" id="PIRSF006806">
    <property type="entry name" value="FTHF_cligase"/>
    <property type="match status" value="1"/>
</dbReference>
<organism evidence="7 8">
    <name type="scientific">Micrococcus cohnii</name>
    <dbReference type="NCBI Taxonomy" id="993416"/>
    <lineage>
        <taxon>Bacteria</taxon>
        <taxon>Bacillati</taxon>
        <taxon>Actinomycetota</taxon>
        <taxon>Actinomycetes</taxon>
        <taxon>Micrococcales</taxon>
        <taxon>Micrococcaceae</taxon>
        <taxon>Micrococcus</taxon>
    </lineage>
</organism>
<dbReference type="EC" id="6.3.3.2" evidence="5"/>
<dbReference type="NCBIfam" id="TIGR02727">
    <property type="entry name" value="MTHFS_bact"/>
    <property type="match status" value="1"/>
</dbReference>
<dbReference type="EMBL" id="JACHNA010000001">
    <property type="protein sequence ID" value="MBB4735654.1"/>
    <property type="molecule type" value="Genomic_DNA"/>
</dbReference>
<comment type="caution">
    <text evidence="7">The sequence shown here is derived from an EMBL/GenBank/DDBJ whole genome shotgun (WGS) entry which is preliminary data.</text>
</comment>
<sequence>MNVPSPSSPHPARPSADRPAADIAAAKQAERTRLRAARRAIRPEERERQSRAAVEHLWAWLGPRVRARVAAGDAPAVGTVLSMPSEPDTAGLRRRLIDTGADVFVPVIEPERRLSWVRWRPDAATRRARLAPVEEPIGPRHGLDALADAAALVMPGLAVTDDGARLGQGGGYYDRVLAALPPSVPTVAVLFEDELLPAGSLPLEPTDRPVDAVATAAGLHMCRRPLPGSR</sequence>
<proteinExistence type="inferred from homology"/>
<dbReference type="Pfam" id="PF01812">
    <property type="entry name" value="5-FTHF_cyc-lig"/>
    <property type="match status" value="1"/>
</dbReference>
<keyword evidence="8" id="KW-1185">Reference proteome</keyword>
<keyword evidence="3 4" id="KW-0067">ATP-binding</keyword>
<dbReference type="PANTHER" id="PTHR23407:SF1">
    <property type="entry name" value="5-FORMYLTETRAHYDROFOLATE CYCLO-LIGASE"/>
    <property type="match status" value="1"/>
</dbReference>
<accession>A0A7W7GP26</accession>
<dbReference type="PANTHER" id="PTHR23407">
    <property type="entry name" value="ATPASE INHIBITOR/5-FORMYLTETRAHYDROFOLATE CYCLO-LIGASE"/>
    <property type="match status" value="1"/>
</dbReference>
<dbReference type="Proteomes" id="UP000540191">
    <property type="component" value="Unassembled WGS sequence"/>
</dbReference>
<keyword evidence="5" id="KW-0479">Metal-binding</keyword>
<comment type="catalytic activity">
    <reaction evidence="5">
        <text>(6S)-5-formyl-5,6,7,8-tetrahydrofolate + ATP = (6R)-5,10-methenyltetrahydrofolate + ADP + phosphate</text>
        <dbReference type="Rhea" id="RHEA:10488"/>
        <dbReference type="ChEBI" id="CHEBI:30616"/>
        <dbReference type="ChEBI" id="CHEBI:43474"/>
        <dbReference type="ChEBI" id="CHEBI:57455"/>
        <dbReference type="ChEBI" id="CHEBI:57457"/>
        <dbReference type="ChEBI" id="CHEBI:456216"/>
        <dbReference type="EC" id="6.3.3.2"/>
    </reaction>
</comment>
<dbReference type="AlphaFoldDB" id="A0A7W7GP26"/>
<feature type="binding site" evidence="4">
    <location>
        <begin position="27"/>
        <end position="31"/>
    </location>
    <ligand>
        <name>ATP</name>
        <dbReference type="ChEBI" id="CHEBI:30616"/>
    </ligand>
</feature>
<evidence type="ECO:0000256" key="4">
    <source>
        <dbReference type="PIRSR" id="PIRSR006806-1"/>
    </source>
</evidence>
<evidence type="ECO:0000256" key="1">
    <source>
        <dbReference type="ARBA" id="ARBA00010638"/>
    </source>
</evidence>
<keyword evidence="7" id="KW-0436">Ligase</keyword>
<evidence type="ECO:0000313" key="8">
    <source>
        <dbReference type="Proteomes" id="UP000540191"/>
    </source>
</evidence>
<dbReference type="GO" id="GO:0046872">
    <property type="term" value="F:metal ion binding"/>
    <property type="evidence" value="ECO:0007669"/>
    <property type="project" value="UniProtKB-KW"/>
</dbReference>
<evidence type="ECO:0000256" key="5">
    <source>
        <dbReference type="RuleBase" id="RU361279"/>
    </source>
</evidence>